<protein>
    <submittedName>
        <fullName evidence="3">DUF4168 domain-containing protein</fullName>
    </submittedName>
</protein>
<reference evidence="3" key="1">
    <citation type="submission" date="2016-06" db="UniProtKB">
        <authorList>
            <consortium name="WormBaseParasite"/>
        </authorList>
    </citation>
    <scope>IDENTIFICATION</scope>
</reference>
<evidence type="ECO:0000313" key="1">
    <source>
        <dbReference type="EMBL" id="VDN23693.1"/>
    </source>
</evidence>
<dbReference type="WBParaSite" id="GPUH_0001417901-mRNA-1">
    <property type="protein sequence ID" value="GPUH_0001417901-mRNA-1"/>
    <property type="gene ID" value="GPUH_0001417901"/>
</dbReference>
<dbReference type="Proteomes" id="UP000271098">
    <property type="component" value="Unassembled WGS sequence"/>
</dbReference>
<sequence length="158" mass="17985">MIIGCSSSLKWHLLPRVPLVMLETGGCVFCLIHWSLHALLLAYGQDRAAVSPEVMKFNEPEIRIALNVSVFGQEPDFLKNTSAIARNELKQLVSNKTLTIAQLKEKISDWIDQQPKYVQAEYRQDIENMEISTEAFYLKIANSELSDEAREAYKTLLI</sequence>
<gene>
    <name evidence="1" type="ORF">GPUH_LOCUS14166</name>
</gene>
<evidence type="ECO:0000313" key="2">
    <source>
        <dbReference type="Proteomes" id="UP000271098"/>
    </source>
</evidence>
<organism evidence="3">
    <name type="scientific">Gongylonema pulchrum</name>
    <dbReference type="NCBI Taxonomy" id="637853"/>
    <lineage>
        <taxon>Eukaryota</taxon>
        <taxon>Metazoa</taxon>
        <taxon>Ecdysozoa</taxon>
        <taxon>Nematoda</taxon>
        <taxon>Chromadorea</taxon>
        <taxon>Rhabditida</taxon>
        <taxon>Spirurina</taxon>
        <taxon>Spiruromorpha</taxon>
        <taxon>Spiruroidea</taxon>
        <taxon>Gongylonematidae</taxon>
        <taxon>Gongylonema</taxon>
    </lineage>
</organism>
<keyword evidence="2" id="KW-1185">Reference proteome</keyword>
<accession>A0A183DZM2</accession>
<dbReference type="EMBL" id="UYRT01080973">
    <property type="protein sequence ID" value="VDN23693.1"/>
    <property type="molecule type" value="Genomic_DNA"/>
</dbReference>
<proteinExistence type="predicted"/>
<name>A0A183DZM2_9BILA</name>
<dbReference type="AlphaFoldDB" id="A0A183DZM2"/>
<reference evidence="1 2" key="2">
    <citation type="submission" date="2018-11" db="EMBL/GenBank/DDBJ databases">
        <authorList>
            <consortium name="Pathogen Informatics"/>
        </authorList>
    </citation>
    <scope>NUCLEOTIDE SEQUENCE [LARGE SCALE GENOMIC DNA]</scope>
</reference>
<evidence type="ECO:0000313" key="3">
    <source>
        <dbReference type="WBParaSite" id="GPUH_0001417901-mRNA-1"/>
    </source>
</evidence>